<organism evidence="1 2">
    <name type="scientific">Microvirga terricola</name>
    <dbReference type="NCBI Taxonomy" id="2719797"/>
    <lineage>
        <taxon>Bacteria</taxon>
        <taxon>Pseudomonadati</taxon>
        <taxon>Pseudomonadota</taxon>
        <taxon>Alphaproteobacteria</taxon>
        <taxon>Hyphomicrobiales</taxon>
        <taxon>Methylobacteriaceae</taxon>
        <taxon>Microvirga</taxon>
    </lineage>
</organism>
<dbReference type="PANTHER" id="PTHR31687">
    <property type="match status" value="1"/>
</dbReference>
<dbReference type="InterPro" id="IPR012469">
    <property type="entry name" value="DUF1688"/>
</dbReference>
<evidence type="ECO:0000313" key="1">
    <source>
        <dbReference type="EMBL" id="NIX76085.1"/>
    </source>
</evidence>
<gene>
    <name evidence="1" type="ORF">HB375_05580</name>
</gene>
<dbReference type="RefSeq" id="WP_167671991.1">
    <property type="nucleotide sequence ID" value="NZ_JAATJS010000002.1"/>
</dbReference>
<sequence length="417" mass="45171">MTDPSPLAPDTQAAKNLLSAKAVRDRSHQILQHGLEGRLAHFAVHLDRLDACADEVVATIREAYPSLDVPFHARWRHFAAGDYDRWGAVVHGATWTNTGEMARAAFDLAIVSVLLDAGAGPDWRYEEGRTGETYARSEGLAVASFNMFVSGLFSSHPEDPFRVDADVLLSLRPEDLAEGFQVSADNPILGLDGRVALLNRLGRVVATNPDIFGQNDDPRPGGLFEVIEATAENDTIKATAILDAVLTHLGAIWPSRITLGGVHLGDTWRHPLVDAPDATNGLIPFHKLSQWLSYSLIEPLEWAGYDVVEIDGLTGLPEYRNGGLFLDAGVLSLKDPAEANRPHAVDSTLVVEWRALTVALLDRIADPIRAKLGLKAEDFPLAKVLEGGTWATGRRLAKARRGDGSPPLTIISDGTVF</sequence>
<evidence type="ECO:0000313" key="2">
    <source>
        <dbReference type="Proteomes" id="UP000707352"/>
    </source>
</evidence>
<comment type="caution">
    <text evidence="1">The sequence shown here is derived from an EMBL/GenBank/DDBJ whole genome shotgun (WGS) entry which is preliminary data.</text>
</comment>
<reference evidence="1 2" key="1">
    <citation type="submission" date="2020-03" db="EMBL/GenBank/DDBJ databases">
        <title>The genome sequence of Microvirga sp. c23x22.</title>
        <authorList>
            <person name="Zhang X."/>
        </authorList>
    </citation>
    <scope>NUCLEOTIDE SEQUENCE [LARGE SCALE GENOMIC DNA]</scope>
    <source>
        <strain evidence="2">c23x22</strain>
    </source>
</reference>
<protein>
    <submittedName>
        <fullName evidence="1">URC4/urg3 family protein</fullName>
    </submittedName>
</protein>
<dbReference type="Proteomes" id="UP000707352">
    <property type="component" value="Unassembled WGS sequence"/>
</dbReference>
<dbReference type="Pfam" id="PF07958">
    <property type="entry name" value="DUF1688"/>
    <property type="match status" value="1"/>
</dbReference>
<accession>A0ABX0VAR1</accession>
<keyword evidence="2" id="KW-1185">Reference proteome</keyword>
<dbReference type="EMBL" id="JAATJS010000002">
    <property type="protein sequence ID" value="NIX76085.1"/>
    <property type="molecule type" value="Genomic_DNA"/>
</dbReference>
<name>A0ABX0VAR1_9HYPH</name>
<dbReference type="PANTHER" id="PTHR31687:SF3">
    <property type="entry name" value="PROTEIN URG3"/>
    <property type="match status" value="1"/>
</dbReference>
<proteinExistence type="predicted"/>